<gene>
    <name evidence="2" type="ORF">ERS852476_00534</name>
</gene>
<keyword evidence="2" id="KW-0378">Hydrolase</keyword>
<dbReference type="EMBL" id="CYZP01000003">
    <property type="protein sequence ID" value="CUN58144.1"/>
    <property type="molecule type" value="Genomic_DNA"/>
</dbReference>
<feature type="transmembrane region" description="Helical" evidence="1">
    <location>
        <begin position="12"/>
        <end position="32"/>
    </location>
</feature>
<evidence type="ECO:0000313" key="2">
    <source>
        <dbReference type="EMBL" id="CUN58144.1"/>
    </source>
</evidence>
<keyword evidence="1" id="KW-0472">Membrane</keyword>
<dbReference type="Pfam" id="PF00702">
    <property type="entry name" value="Hydrolase"/>
    <property type="match status" value="1"/>
</dbReference>
<dbReference type="AlphaFoldDB" id="A0A173Y2L7"/>
<proteinExistence type="predicted"/>
<dbReference type="PROSITE" id="PS51257">
    <property type="entry name" value="PROKAR_LIPOPROTEIN"/>
    <property type="match status" value="1"/>
</dbReference>
<dbReference type="NCBIfam" id="TIGR01509">
    <property type="entry name" value="HAD-SF-IA-v3"/>
    <property type="match status" value="1"/>
</dbReference>
<dbReference type="SFLD" id="SFLDS00003">
    <property type="entry name" value="Haloacid_Dehalogenase"/>
    <property type="match status" value="1"/>
</dbReference>
<dbReference type="SUPFAM" id="SSF56784">
    <property type="entry name" value="HAD-like"/>
    <property type="match status" value="1"/>
</dbReference>
<organism evidence="2 3">
    <name type="scientific">Blautia obeum</name>
    <dbReference type="NCBI Taxonomy" id="40520"/>
    <lineage>
        <taxon>Bacteria</taxon>
        <taxon>Bacillati</taxon>
        <taxon>Bacillota</taxon>
        <taxon>Clostridia</taxon>
        <taxon>Lachnospirales</taxon>
        <taxon>Lachnospiraceae</taxon>
        <taxon>Blautia</taxon>
    </lineage>
</organism>
<dbReference type="GO" id="GO:0016787">
    <property type="term" value="F:hydrolase activity"/>
    <property type="evidence" value="ECO:0007669"/>
    <property type="project" value="UniProtKB-KW"/>
</dbReference>
<dbReference type="InterPro" id="IPR006439">
    <property type="entry name" value="HAD-SF_hydro_IA"/>
</dbReference>
<name>A0A173Y2L7_9FIRM</name>
<feature type="transmembrane region" description="Helical" evidence="1">
    <location>
        <begin position="44"/>
        <end position="63"/>
    </location>
</feature>
<evidence type="ECO:0000256" key="1">
    <source>
        <dbReference type="SAM" id="Phobius"/>
    </source>
</evidence>
<dbReference type="CDD" id="cd02603">
    <property type="entry name" value="HAD_sEH-N_like"/>
    <property type="match status" value="1"/>
</dbReference>
<dbReference type="InterPro" id="IPR036412">
    <property type="entry name" value="HAD-like_sf"/>
</dbReference>
<dbReference type="Gene3D" id="3.40.50.1000">
    <property type="entry name" value="HAD superfamily/HAD-like"/>
    <property type="match status" value="1"/>
</dbReference>
<dbReference type="EC" id="3.1.3.-" evidence="2"/>
<sequence length="275" mass="32051">MKKDNNKIKKIGAWIAIIILLLACCMPMIFAFGNGEDSQVYFKASLAVAIMVPIMAYAIWIVYKLLNRNKKVVDSDMENIIFDVGQVLVKYDWETYLDSFGFPKEERDKIAEVVFQSNTWNERDRSSETEQYYVDQMVKAAPEYEKDIREVMRRSDETIEKTDYAETWVRYLKDKGYHVYILSNYATDTLERTEDKLTFLKYVDGAVFSCQVKQIKPEPEIYKTLLGRYHLDPEKSVFLDDRAENCEAARKQGIHAIQFKSFKQAAAELEKLGVN</sequence>
<reference evidence="2 3" key="1">
    <citation type="submission" date="2015-09" db="EMBL/GenBank/DDBJ databases">
        <authorList>
            <consortium name="Pathogen Informatics"/>
        </authorList>
    </citation>
    <scope>NUCLEOTIDE SEQUENCE [LARGE SCALE GENOMIC DNA]</scope>
    <source>
        <strain evidence="2 3">2789STDY5834861</strain>
    </source>
</reference>
<protein>
    <submittedName>
        <fullName evidence="2">Phosphorylated carbohydrates phosphatase TM_1254</fullName>
        <ecNumber evidence="2">3.1.3.-</ecNumber>
    </submittedName>
</protein>
<evidence type="ECO:0000313" key="3">
    <source>
        <dbReference type="Proteomes" id="UP000095645"/>
    </source>
</evidence>
<dbReference type="InterPro" id="IPR023198">
    <property type="entry name" value="PGP-like_dom2"/>
</dbReference>
<dbReference type="PANTHER" id="PTHR43611:SF3">
    <property type="entry name" value="FLAVIN MONONUCLEOTIDE HYDROLASE 1, CHLOROPLATIC"/>
    <property type="match status" value="1"/>
</dbReference>
<dbReference type="Gene3D" id="1.10.150.240">
    <property type="entry name" value="Putative phosphatase, domain 2"/>
    <property type="match status" value="1"/>
</dbReference>
<accession>A0A173Y2L7</accession>
<dbReference type="PANTHER" id="PTHR43611">
    <property type="entry name" value="ALPHA-D-GLUCOSE 1-PHOSPHATE PHOSPHATASE"/>
    <property type="match status" value="1"/>
</dbReference>
<keyword evidence="1" id="KW-1133">Transmembrane helix</keyword>
<dbReference type="PRINTS" id="PR00413">
    <property type="entry name" value="HADHALOGNASE"/>
</dbReference>
<dbReference type="SFLD" id="SFLDG01129">
    <property type="entry name" value="C1.5:_HAD__Beta-PGM__Phosphata"/>
    <property type="match status" value="1"/>
</dbReference>
<dbReference type="Proteomes" id="UP000095645">
    <property type="component" value="Unassembled WGS sequence"/>
</dbReference>
<keyword evidence="1" id="KW-0812">Transmembrane</keyword>
<dbReference type="InterPro" id="IPR023214">
    <property type="entry name" value="HAD_sf"/>
</dbReference>
<dbReference type="RefSeq" id="WP_020994085.1">
    <property type="nucleotide sequence ID" value="NZ_CYZP01000003.1"/>
</dbReference>